<protein>
    <recommendedName>
        <fullName evidence="3">phosphoribosylaminoimidazolesuccinocarboxamide synthase</fullName>
        <ecNumber evidence="3">6.3.2.6</ecNumber>
    </recommendedName>
    <alternativeName>
        <fullName evidence="8">SAICAR synthetase</fullName>
    </alternativeName>
</protein>
<evidence type="ECO:0000256" key="6">
    <source>
        <dbReference type="ARBA" id="ARBA00022755"/>
    </source>
</evidence>
<dbReference type="PANTHER" id="PTHR43700:SF1">
    <property type="entry name" value="PHOSPHORIBOSYLAMINOIMIDAZOLE-SUCCINOCARBOXAMIDE SYNTHASE"/>
    <property type="match status" value="1"/>
</dbReference>
<dbReference type="GO" id="GO:0004639">
    <property type="term" value="F:phosphoribosylaminoimidazolesuccinocarboxamide synthase activity"/>
    <property type="evidence" value="ECO:0007669"/>
    <property type="project" value="UniProtKB-EC"/>
</dbReference>
<dbReference type="Proteomes" id="UP000693970">
    <property type="component" value="Unassembled WGS sequence"/>
</dbReference>
<dbReference type="NCBIfam" id="NF009251">
    <property type="entry name" value="PRK12607.1"/>
    <property type="match status" value="1"/>
</dbReference>
<sequence length="465" mass="52456">MSSGCKVFLAVSTEEAAVSADLVATELAAKFDILDVTIRSSDAPVDRLLCNLPSSANHHPSAVWIFYPCPAGSFPPAFSVFQDESPYPVLKAQATDDPKEIAWTVAKWCSLGHESIAKRVHQATVERRQAKLVEDAQLQTKSFKYLQAMSIVYDRNLQITGERIGLDSIKGKVRDRIHVNDKIIALVTTDRQSGFDRQLALVPFKGAVLNLTSAFWFEQTKHIISNHIVAVPHPYVTIAKKCQPFPIEFVVRAYMTGSTDTSIWKNYQNGVRNYCGHALPEGMVKNQKLPTGNLLTPTTKEEEHDRPISAKEIVDEKWMTQEDWDVCAKAALEVFALGQEIAAKHGLILVDTKYEFGRDLDTGEILLIDEVHTPDSSRYWLASSYEERIAAGMEPENIDKEFLRLWFREQCDPYKDKVLPEAPRDLVLELSRRYITLYEMITWNHFDFSIKDGEGGIASAIKSFQ</sequence>
<evidence type="ECO:0000256" key="3">
    <source>
        <dbReference type="ARBA" id="ARBA00012217"/>
    </source>
</evidence>
<proteinExistence type="inferred from homology"/>
<keyword evidence="6" id="KW-0658">Purine biosynthesis</keyword>
<feature type="domain" description="SAICAR synthetase/ADE2 N-terminal" evidence="9">
    <location>
        <begin position="169"/>
        <end position="418"/>
    </location>
</feature>
<dbReference type="AlphaFoldDB" id="A0A9K3PW44"/>
<dbReference type="OrthoDB" id="9991235at2759"/>
<keyword evidence="5" id="KW-0547">Nucleotide-binding</keyword>
<dbReference type="GO" id="GO:0005524">
    <property type="term" value="F:ATP binding"/>
    <property type="evidence" value="ECO:0007669"/>
    <property type="project" value="UniProtKB-KW"/>
</dbReference>
<organism evidence="10 11">
    <name type="scientific">Nitzschia inconspicua</name>
    <dbReference type="NCBI Taxonomy" id="303405"/>
    <lineage>
        <taxon>Eukaryota</taxon>
        <taxon>Sar</taxon>
        <taxon>Stramenopiles</taxon>
        <taxon>Ochrophyta</taxon>
        <taxon>Bacillariophyta</taxon>
        <taxon>Bacillariophyceae</taxon>
        <taxon>Bacillariophycidae</taxon>
        <taxon>Bacillariales</taxon>
        <taxon>Bacillariaceae</taxon>
        <taxon>Nitzschia</taxon>
    </lineage>
</organism>
<evidence type="ECO:0000256" key="4">
    <source>
        <dbReference type="ARBA" id="ARBA00022598"/>
    </source>
</evidence>
<dbReference type="PANTHER" id="PTHR43700">
    <property type="entry name" value="PHOSPHORIBOSYLAMINOIMIDAZOLE-SUCCINOCARBOXAMIDE SYNTHASE"/>
    <property type="match status" value="1"/>
</dbReference>
<evidence type="ECO:0000256" key="5">
    <source>
        <dbReference type="ARBA" id="ARBA00022741"/>
    </source>
</evidence>
<keyword evidence="7" id="KW-0067">ATP-binding</keyword>
<dbReference type="InterPro" id="IPR028923">
    <property type="entry name" value="SAICAR_synt/ADE2_N"/>
</dbReference>
<evidence type="ECO:0000313" key="10">
    <source>
        <dbReference type="EMBL" id="KAG7361601.1"/>
    </source>
</evidence>
<gene>
    <name evidence="10" type="ORF">IV203_036702</name>
</gene>
<dbReference type="Pfam" id="PF01259">
    <property type="entry name" value="SAICAR_synt"/>
    <property type="match status" value="1"/>
</dbReference>
<evidence type="ECO:0000313" key="11">
    <source>
        <dbReference type="Proteomes" id="UP000693970"/>
    </source>
</evidence>
<dbReference type="InterPro" id="IPR018236">
    <property type="entry name" value="SAICAR_synthetase_CS"/>
</dbReference>
<dbReference type="GO" id="GO:0006189">
    <property type="term" value="P:'de novo' IMP biosynthetic process"/>
    <property type="evidence" value="ECO:0007669"/>
    <property type="project" value="TreeGrafter"/>
</dbReference>
<name>A0A9K3PW44_9STRA</name>
<reference evidence="10" key="2">
    <citation type="submission" date="2021-04" db="EMBL/GenBank/DDBJ databases">
        <authorList>
            <person name="Podell S."/>
        </authorList>
    </citation>
    <scope>NUCLEOTIDE SEQUENCE</scope>
    <source>
        <strain evidence="10">Hildebrandi</strain>
    </source>
</reference>
<dbReference type="EMBL" id="JAGRRH010000013">
    <property type="protein sequence ID" value="KAG7361601.1"/>
    <property type="molecule type" value="Genomic_DNA"/>
</dbReference>
<dbReference type="PROSITE" id="PS01057">
    <property type="entry name" value="SAICAR_SYNTHETASE_1"/>
    <property type="match status" value="1"/>
</dbReference>
<accession>A0A9K3PW44</accession>
<keyword evidence="4" id="KW-0436">Ligase</keyword>
<dbReference type="HAMAP" id="MF_00137">
    <property type="entry name" value="SAICAR_synth"/>
    <property type="match status" value="1"/>
</dbReference>
<evidence type="ECO:0000256" key="8">
    <source>
        <dbReference type="ARBA" id="ARBA00030409"/>
    </source>
</evidence>
<dbReference type="PROSITE" id="PS01058">
    <property type="entry name" value="SAICAR_SYNTHETASE_2"/>
    <property type="match status" value="1"/>
</dbReference>
<dbReference type="GO" id="GO:0005737">
    <property type="term" value="C:cytoplasm"/>
    <property type="evidence" value="ECO:0007669"/>
    <property type="project" value="TreeGrafter"/>
</dbReference>
<comment type="pathway">
    <text evidence="1">Purine metabolism; IMP biosynthesis via de novo pathway; 5-amino-1-(5-phospho-D-ribosyl)imidazole-4-carboxamide from 5-amino-1-(5-phospho-D-ribosyl)imidazole-4-carboxylate: step 1/2.</text>
</comment>
<dbReference type="FunFam" id="3.30.470.20:FF:000015">
    <property type="entry name" value="Phosphoribosylaminoimidazole-succinocarboxamide synthase"/>
    <property type="match status" value="1"/>
</dbReference>
<dbReference type="EC" id="6.3.2.6" evidence="3"/>
<comment type="caution">
    <text evidence="10">The sequence shown here is derived from an EMBL/GenBank/DDBJ whole genome shotgun (WGS) entry which is preliminary data.</text>
</comment>
<dbReference type="CDD" id="cd01414">
    <property type="entry name" value="SAICAR_synt_Sc"/>
    <property type="match status" value="1"/>
</dbReference>
<evidence type="ECO:0000256" key="2">
    <source>
        <dbReference type="ARBA" id="ARBA00010190"/>
    </source>
</evidence>
<evidence type="ECO:0000256" key="1">
    <source>
        <dbReference type="ARBA" id="ARBA00004672"/>
    </source>
</evidence>
<evidence type="ECO:0000256" key="7">
    <source>
        <dbReference type="ARBA" id="ARBA00022840"/>
    </source>
</evidence>
<reference evidence="10" key="1">
    <citation type="journal article" date="2021" name="Sci. Rep.">
        <title>Diploid genomic architecture of Nitzschia inconspicua, an elite biomass production diatom.</title>
        <authorList>
            <person name="Oliver A."/>
            <person name="Podell S."/>
            <person name="Pinowska A."/>
            <person name="Traller J.C."/>
            <person name="Smith S.R."/>
            <person name="McClure R."/>
            <person name="Beliaev A."/>
            <person name="Bohutskyi P."/>
            <person name="Hill E.A."/>
            <person name="Rabines A."/>
            <person name="Zheng H."/>
            <person name="Allen L.Z."/>
            <person name="Kuo A."/>
            <person name="Grigoriev I.V."/>
            <person name="Allen A.E."/>
            <person name="Hazlebeck D."/>
            <person name="Allen E.E."/>
        </authorList>
    </citation>
    <scope>NUCLEOTIDE SEQUENCE</scope>
    <source>
        <strain evidence="10">Hildebrandi</strain>
    </source>
</reference>
<keyword evidence="11" id="KW-1185">Reference proteome</keyword>
<evidence type="ECO:0000259" key="9">
    <source>
        <dbReference type="Pfam" id="PF01259"/>
    </source>
</evidence>
<comment type="similarity">
    <text evidence="2">Belongs to the SAICAR synthetase family.</text>
</comment>